<dbReference type="EMBL" id="PIXR01002863">
    <property type="protein sequence ID" value="TBT97579.1"/>
    <property type="molecule type" value="Genomic_DNA"/>
</dbReference>
<keyword evidence="1" id="KW-0472">Membrane</keyword>
<organism evidence="2 3">
    <name type="scientific">Hamiltosporidium magnivora</name>
    <dbReference type="NCBI Taxonomy" id="148818"/>
    <lineage>
        <taxon>Eukaryota</taxon>
        <taxon>Fungi</taxon>
        <taxon>Fungi incertae sedis</taxon>
        <taxon>Microsporidia</taxon>
        <taxon>Dubosqiidae</taxon>
        <taxon>Hamiltosporidium</taxon>
    </lineage>
</organism>
<evidence type="ECO:0000313" key="3">
    <source>
        <dbReference type="Proteomes" id="UP000293045"/>
    </source>
</evidence>
<evidence type="ECO:0000256" key="1">
    <source>
        <dbReference type="SAM" id="Phobius"/>
    </source>
</evidence>
<keyword evidence="1" id="KW-0812">Transmembrane</keyword>
<proteinExistence type="predicted"/>
<protein>
    <submittedName>
        <fullName evidence="2">Uncharacterized protein</fullName>
    </submittedName>
</protein>
<dbReference type="VEuPathDB" id="MicrosporidiaDB:CWI39_2863p0010"/>
<comment type="caution">
    <text evidence="2">The sequence shown here is derived from an EMBL/GenBank/DDBJ whole genome shotgun (WGS) entry which is preliminary data.</text>
</comment>
<accession>A0A4Q9KUD9</accession>
<feature type="transmembrane region" description="Helical" evidence="1">
    <location>
        <begin position="175"/>
        <end position="196"/>
    </location>
</feature>
<dbReference type="VEuPathDB" id="MicrosporidiaDB:CWI36_0015p0050"/>
<reference evidence="2 3" key="1">
    <citation type="submission" date="2017-12" db="EMBL/GenBank/DDBJ databases">
        <authorList>
            <person name="Pombert J.-F."/>
            <person name="Haag K.L."/>
            <person name="Ebert D."/>
        </authorList>
    </citation>
    <scope>NUCLEOTIDE SEQUENCE [LARGE SCALE GENOMIC DNA]</scope>
    <source>
        <strain evidence="2">IL-BN-2</strain>
    </source>
</reference>
<keyword evidence="1" id="KW-1133">Transmembrane helix</keyword>
<dbReference type="Proteomes" id="UP000293045">
    <property type="component" value="Unassembled WGS sequence"/>
</dbReference>
<dbReference type="AlphaFoldDB" id="A0A4Q9KUD9"/>
<feature type="transmembrane region" description="Helical" evidence="1">
    <location>
        <begin position="122"/>
        <end position="140"/>
    </location>
</feature>
<evidence type="ECO:0000313" key="2">
    <source>
        <dbReference type="EMBL" id="TBT97579.1"/>
    </source>
</evidence>
<name>A0A4Q9KUD9_9MICR</name>
<sequence>MEENILQIYNDIKRHGRCITTSFIFISTYNTIMSILVFILPTGRKPSDSYKKYVNSINKLFKRCGFLAVVIIRIVNILKLGREKDIFYSIPLDLLLFYVNNKNIGTFSIVTKAFKEKNLNPSGHMFTFSYSFYILTRVLLTSKSVFLISTCLFTILIYTFLATYTIIYHHTKWECFIGLILCNITAFIHNYILAYVEMN</sequence>
<feature type="transmembrane region" description="Helical" evidence="1">
    <location>
        <begin position="146"/>
        <end position="168"/>
    </location>
</feature>
<feature type="transmembrane region" description="Helical" evidence="1">
    <location>
        <begin position="21"/>
        <end position="40"/>
    </location>
</feature>
<gene>
    <name evidence="2" type="ORF">CWI39_2863p0010</name>
</gene>